<organism evidence="6 7">
    <name type="scientific">Streptomyces maoxianensis</name>
    <dbReference type="NCBI Taxonomy" id="1459942"/>
    <lineage>
        <taxon>Bacteria</taxon>
        <taxon>Bacillati</taxon>
        <taxon>Actinomycetota</taxon>
        <taxon>Actinomycetes</taxon>
        <taxon>Kitasatosporales</taxon>
        <taxon>Streptomycetaceae</taxon>
        <taxon>Streptomyces</taxon>
    </lineage>
</organism>
<feature type="domain" description="ABC transporter" evidence="5">
    <location>
        <begin position="321"/>
        <end position="547"/>
    </location>
</feature>
<evidence type="ECO:0000256" key="3">
    <source>
        <dbReference type="ARBA" id="ARBA00022840"/>
    </source>
</evidence>
<feature type="domain" description="ABC transporter" evidence="5">
    <location>
        <begin position="8"/>
        <end position="240"/>
    </location>
</feature>
<dbReference type="PROSITE" id="PS50893">
    <property type="entry name" value="ABC_TRANSPORTER_2"/>
    <property type="match status" value="2"/>
</dbReference>
<comment type="caution">
    <text evidence="6">The sequence shown here is derived from an EMBL/GenBank/DDBJ whole genome shotgun (WGS) entry which is preliminary data.</text>
</comment>
<dbReference type="Proteomes" id="UP001595993">
    <property type="component" value="Unassembled WGS sequence"/>
</dbReference>
<keyword evidence="1" id="KW-0677">Repeat</keyword>
<keyword evidence="7" id="KW-1185">Reference proteome</keyword>
<dbReference type="InterPro" id="IPR050611">
    <property type="entry name" value="ABCF"/>
</dbReference>
<dbReference type="PANTHER" id="PTHR19211">
    <property type="entry name" value="ATP-BINDING TRANSPORT PROTEIN-RELATED"/>
    <property type="match status" value="1"/>
</dbReference>
<sequence>MSTVPTNITCSSLAFAWPDGTRVLDDFQLAVGPGRTGLIGLNGSGKSTLLRLIAGELTPAGGTVRTAGEVGYLPQNLALDTALRVDQVLGIAGTRVALHAIEAGDPSEEHFTAVGDDWDVEERASATLDQLGLGHIGLDRTIGEVSGGEGVLLRLAALLLAGPDVLLLDEPTNNLDLYARRRLYEAVAAWSGVMVVVSHDRELLELVDQIADLRDGEVTWYGGNFSAYEEALAVEQEAAERMVRVAEADVQRQKRDLTDAHAKLARRKRYGQKMWEAKREPKIVMGARKRAAQVSAGKHRIMHTEKLAEAKERLDEAAEAVRDDDEIRIELPYTKVHPGRGVLRLSELRLRYGAEVKGEFEVRGPERIALVGRNGAGKTTLLRTITGELAPVAGEAAAEVPLRFLPQRLDVLDDGLSLVENVSRFAPDATNNRIRARLARFLFRGGRADQLAGTLSGGERFRAALAALLLAEPAPQLLMLDEPTNNLDMASVRKLTAALESYEGALIVASHDVPFLESIGITRWLLLDGELRDITADEVRDGELPMA</sequence>
<reference evidence="7" key="1">
    <citation type="journal article" date="2019" name="Int. J. Syst. Evol. Microbiol.">
        <title>The Global Catalogue of Microorganisms (GCM) 10K type strain sequencing project: providing services to taxonomists for standard genome sequencing and annotation.</title>
        <authorList>
            <consortium name="The Broad Institute Genomics Platform"/>
            <consortium name="The Broad Institute Genome Sequencing Center for Infectious Disease"/>
            <person name="Wu L."/>
            <person name="Ma J."/>
        </authorList>
    </citation>
    <scope>NUCLEOTIDE SEQUENCE [LARGE SCALE GENOMIC DNA]</scope>
    <source>
        <strain evidence="7">CGMCC 4.7139</strain>
    </source>
</reference>
<dbReference type="Pfam" id="PF00005">
    <property type="entry name" value="ABC_tran"/>
    <property type="match status" value="2"/>
</dbReference>
<dbReference type="Gene3D" id="3.40.50.300">
    <property type="entry name" value="P-loop containing nucleotide triphosphate hydrolases"/>
    <property type="match status" value="2"/>
</dbReference>
<evidence type="ECO:0000256" key="2">
    <source>
        <dbReference type="ARBA" id="ARBA00022741"/>
    </source>
</evidence>
<dbReference type="EMBL" id="JBHSFE010000005">
    <property type="protein sequence ID" value="MFC4607185.1"/>
    <property type="molecule type" value="Genomic_DNA"/>
</dbReference>
<dbReference type="SMART" id="SM00382">
    <property type="entry name" value="AAA"/>
    <property type="match status" value="2"/>
</dbReference>
<evidence type="ECO:0000313" key="7">
    <source>
        <dbReference type="Proteomes" id="UP001595993"/>
    </source>
</evidence>
<dbReference type="InterPro" id="IPR003439">
    <property type="entry name" value="ABC_transporter-like_ATP-bd"/>
</dbReference>
<accession>A0ABV9FYP0</accession>
<feature type="coiled-coil region" evidence="4">
    <location>
        <begin position="300"/>
        <end position="327"/>
    </location>
</feature>
<protein>
    <submittedName>
        <fullName evidence="6">ABC-F family ATP-binding cassette domain-containing protein</fullName>
    </submittedName>
</protein>
<keyword evidence="3 6" id="KW-0067">ATP-binding</keyword>
<evidence type="ECO:0000313" key="6">
    <source>
        <dbReference type="EMBL" id="MFC4607185.1"/>
    </source>
</evidence>
<dbReference type="SUPFAM" id="SSF52540">
    <property type="entry name" value="P-loop containing nucleoside triphosphate hydrolases"/>
    <property type="match status" value="2"/>
</dbReference>
<dbReference type="InterPro" id="IPR003593">
    <property type="entry name" value="AAA+_ATPase"/>
</dbReference>
<dbReference type="InterPro" id="IPR027417">
    <property type="entry name" value="P-loop_NTPase"/>
</dbReference>
<evidence type="ECO:0000256" key="4">
    <source>
        <dbReference type="SAM" id="Coils"/>
    </source>
</evidence>
<dbReference type="GO" id="GO:0005524">
    <property type="term" value="F:ATP binding"/>
    <property type="evidence" value="ECO:0007669"/>
    <property type="project" value="UniProtKB-KW"/>
</dbReference>
<keyword evidence="4" id="KW-0175">Coiled coil</keyword>
<keyword evidence="2" id="KW-0547">Nucleotide-binding</keyword>
<gene>
    <name evidence="6" type="ORF">ACFO9E_05030</name>
</gene>
<evidence type="ECO:0000259" key="5">
    <source>
        <dbReference type="PROSITE" id="PS50893"/>
    </source>
</evidence>
<dbReference type="RefSeq" id="WP_381191975.1">
    <property type="nucleotide sequence ID" value="NZ_JBHSFE010000005.1"/>
</dbReference>
<dbReference type="PANTHER" id="PTHR19211:SF6">
    <property type="entry name" value="BLL7188 PROTEIN"/>
    <property type="match status" value="1"/>
</dbReference>
<name>A0ABV9FYP0_9ACTN</name>
<proteinExistence type="predicted"/>
<evidence type="ECO:0000256" key="1">
    <source>
        <dbReference type="ARBA" id="ARBA00022737"/>
    </source>
</evidence>